<accession>A0A2Z2MMB2</accession>
<dbReference type="GeneID" id="33318546"/>
<evidence type="ECO:0000313" key="1">
    <source>
        <dbReference type="EMBL" id="ASJ09519.1"/>
    </source>
</evidence>
<sequence length="473" mass="55700">MRPLEIEKWIESKKKQYENSQELLIESIIAYKAGAYRAAYIMSWLFFVSAIKERFLKIPNCPQDIPEESWKLVRKWFTDENYWDFNVMKALLRENLNKEEKDIEKIFNVPSDLPTLIKAYRKYRNICAHGKDYTISYSHVEAFWGFIMDALSKITITGEIEVFVDRLVETFNKFGVDNDKLVGDLLSQALQVVSADSFQDFLEMLDSKLEEKDMSEMTRHKVFVKIYEIIQNFSKRDPKYAEYSEELVKYVIQSTKIDTQVFAGLYPESLRDILSQRPIYAEELLTLLERAVSTEEEMPPYILPQCLELALMDLAYLQEDTFNKLIGLVKKIPYILTNWNVQWVGTMLSQKPELVEILDKHGFFDNLKRVILDKVIVPKGFNFTTANERSLLPTIYIKHKGLDEDLVKKMVIVFSDKDEHYPYRVKDALEDYFKTNTEKWDEFKQIFQKLNESGAIEISLEDFHINPEKADKK</sequence>
<protein>
    <submittedName>
        <fullName evidence="1">Uncharacterized protein</fullName>
    </submittedName>
</protein>
<proteinExistence type="predicted"/>
<gene>
    <name evidence="1" type="ORF">A3L11_09865</name>
</gene>
<dbReference type="AlphaFoldDB" id="A0A2Z2MMB2"/>
<evidence type="ECO:0000313" key="2">
    <source>
        <dbReference type="Proteomes" id="UP000250125"/>
    </source>
</evidence>
<name>A0A2Z2MMB2_9EURY</name>
<dbReference type="RefSeq" id="WP_088856746.1">
    <property type="nucleotide sequence ID" value="NZ_CP015103.1"/>
</dbReference>
<reference evidence="1 2" key="1">
    <citation type="submission" date="2016-04" db="EMBL/GenBank/DDBJ databases">
        <title>Complete genome sequence of Thermococcus siculi type strain RG-20.</title>
        <authorList>
            <person name="Oger P.M."/>
        </authorList>
    </citation>
    <scope>NUCLEOTIDE SEQUENCE [LARGE SCALE GENOMIC DNA]</scope>
    <source>
        <strain evidence="1 2">RG-20</strain>
    </source>
</reference>
<dbReference type="Proteomes" id="UP000250125">
    <property type="component" value="Chromosome"/>
</dbReference>
<dbReference type="OrthoDB" id="386177at2157"/>
<dbReference type="KEGG" id="tsl:A3L11_09865"/>
<dbReference type="EMBL" id="CP015103">
    <property type="protein sequence ID" value="ASJ09519.1"/>
    <property type="molecule type" value="Genomic_DNA"/>
</dbReference>
<organism evidence="1 2">
    <name type="scientific">Thermococcus siculi</name>
    <dbReference type="NCBI Taxonomy" id="72803"/>
    <lineage>
        <taxon>Archaea</taxon>
        <taxon>Methanobacteriati</taxon>
        <taxon>Methanobacteriota</taxon>
        <taxon>Thermococci</taxon>
        <taxon>Thermococcales</taxon>
        <taxon>Thermococcaceae</taxon>
        <taxon>Thermococcus</taxon>
    </lineage>
</organism>
<keyword evidence="2" id="KW-1185">Reference proteome</keyword>